<sequence length="252" mass="28827">MYYPEWNLLNLSIVFIAIAGSIALIVREFSPSTRLSYSKFNTASLKASSGIPISSYHGMLLIYSPSLMASTVFFVWSINDGRMLLVSATIFLHYLKRVLEVLFVHRYSGQSKLKDNVLISASYFSFTSFIYYMSLSVPKSNSRLELWGLVMFIVGEYTNYYHHLLLRNLRKDGSKEYKIPSGGLFDYVWCPHYLGEIMSFVAMALLAQHILILILQLGSAGYLATRAYNTKKWYSDKFDVIPSRACLIPFIF</sequence>
<evidence type="ECO:0000313" key="8">
    <source>
        <dbReference type="EMBL" id="KAF1799876.1"/>
    </source>
</evidence>
<comment type="subcellular location">
    <subcellularLocation>
        <location evidence="1">Membrane</location>
        <topology evidence="1">Multi-pass membrane protein</topology>
    </subcellularLocation>
</comment>
<dbReference type="AlphaFoldDB" id="A0A8H4EZ24"/>
<feature type="transmembrane region" description="Helical" evidence="6">
    <location>
        <begin position="200"/>
        <end position="224"/>
    </location>
</feature>
<keyword evidence="3 6" id="KW-0812">Transmembrane</keyword>
<evidence type="ECO:0000256" key="3">
    <source>
        <dbReference type="ARBA" id="ARBA00022692"/>
    </source>
</evidence>
<protein>
    <submittedName>
        <fullName evidence="8">3-oxo-5-alpha-steroid 4-dehydrogenase-domain-containing protein</fullName>
    </submittedName>
</protein>
<gene>
    <name evidence="8" type="ORF">FB192DRAFT_1460292</name>
</gene>
<organism evidence="8 9">
    <name type="scientific">Mucor circinelloides f. lusitanicus</name>
    <name type="common">Mucor racemosus var. lusitanicus</name>
    <dbReference type="NCBI Taxonomy" id="29924"/>
    <lineage>
        <taxon>Eukaryota</taxon>
        <taxon>Fungi</taxon>
        <taxon>Fungi incertae sedis</taxon>
        <taxon>Mucoromycota</taxon>
        <taxon>Mucoromycotina</taxon>
        <taxon>Mucoromycetes</taxon>
        <taxon>Mucorales</taxon>
        <taxon>Mucorineae</taxon>
        <taxon>Mucoraceae</taxon>
        <taxon>Mucor</taxon>
    </lineage>
</organism>
<keyword evidence="5 6" id="KW-0472">Membrane</keyword>
<proteinExistence type="inferred from homology"/>
<accession>A0A8H4EZ24</accession>
<dbReference type="InterPro" id="IPR039357">
    <property type="entry name" value="SRD5A/TECR"/>
</dbReference>
<comment type="similarity">
    <text evidence="2">Belongs to the steroid 5-alpha reductase family.</text>
</comment>
<comment type="caution">
    <text evidence="8">The sequence shown here is derived from an EMBL/GenBank/DDBJ whole genome shotgun (WGS) entry which is preliminary data.</text>
</comment>
<reference evidence="8 9" key="1">
    <citation type="submission" date="2019-09" db="EMBL/GenBank/DDBJ databases">
        <authorList>
            <consortium name="DOE Joint Genome Institute"/>
            <person name="Mondo S.J."/>
            <person name="Navarro-Mendoza M.I."/>
            <person name="Perez-Arques C."/>
            <person name="Panchal S."/>
            <person name="Nicolas F.E."/>
            <person name="Ganguly P."/>
            <person name="Pangilinan J."/>
            <person name="Grigoriev I."/>
            <person name="Heitman J."/>
            <person name="Sanya K."/>
            <person name="Garre V."/>
        </authorList>
    </citation>
    <scope>NUCLEOTIDE SEQUENCE [LARGE SCALE GENOMIC DNA]</scope>
    <source>
        <strain evidence="8 9">MU402</strain>
    </source>
</reference>
<feature type="transmembrane region" description="Helical" evidence="6">
    <location>
        <begin position="60"/>
        <end position="78"/>
    </location>
</feature>
<evidence type="ECO:0000313" key="9">
    <source>
        <dbReference type="Proteomes" id="UP000469890"/>
    </source>
</evidence>
<feature type="domain" description="3-oxo-5-alpha-steroid 4-dehydrogenase C-terminal" evidence="7">
    <location>
        <begin position="125"/>
        <end position="252"/>
    </location>
</feature>
<dbReference type="InterPro" id="IPR001104">
    <property type="entry name" value="3-oxo-5_a-steroid_4-DH_C"/>
</dbReference>
<evidence type="ECO:0000256" key="2">
    <source>
        <dbReference type="ARBA" id="ARBA00007742"/>
    </source>
</evidence>
<evidence type="ECO:0000259" key="7">
    <source>
        <dbReference type="Pfam" id="PF02544"/>
    </source>
</evidence>
<dbReference type="Proteomes" id="UP000469890">
    <property type="component" value="Unassembled WGS sequence"/>
</dbReference>
<name>A0A8H4EZ24_MUCCL</name>
<dbReference type="GO" id="GO:0016627">
    <property type="term" value="F:oxidoreductase activity, acting on the CH-CH group of donors"/>
    <property type="evidence" value="ECO:0007669"/>
    <property type="project" value="InterPro"/>
</dbReference>
<dbReference type="GO" id="GO:0016020">
    <property type="term" value="C:membrane"/>
    <property type="evidence" value="ECO:0007669"/>
    <property type="project" value="UniProtKB-SubCell"/>
</dbReference>
<dbReference type="GO" id="GO:0006629">
    <property type="term" value="P:lipid metabolic process"/>
    <property type="evidence" value="ECO:0007669"/>
    <property type="project" value="InterPro"/>
</dbReference>
<dbReference type="PANTHER" id="PTHR10556:SF35">
    <property type="entry name" value="3-OXO-5-ALPHA-STEROID 4-DEHYDROGENASE FAMILY PROTEIN"/>
    <property type="match status" value="1"/>
</dbReference>
<evidence type="ECO:0000256" key="4">
    <source>
        <dbReference type="ARBA" id="ARBA00022989"/>
    </source>
</evidence>
<evidence type="ECO:0000256" key="5">
    <source>
        <dbReference type="ARBA" id="ARBA00023136"/>
    </source>
</evidence>
<dbReference type="Pfam" id="PF02544">
    <property type="entry name" value="Steroid_dh"/>
    <property type="match status" value="1"/>
</dbReference>
<dbReference type="EMBL" id="JAAECE010000006">
    <property type="protein sequence ID" value="KAF1799876.1"/>
    <property type="molecule type" value="Genomic_DNA"/>
</dbReference>
<dbReference type="Gene3D" id="1.20.120.1630">
    <property type="match status" value="1"/>
</dbReference>
<evidence type="ECO:0000256" key="1">
    <source>
        <dbReference type="ARBA" id="ARBA00004141"/>
    </source>
</evidence>
<dbReference type="PROSITE" id="PS50244">
    <property type="entry name" value="S5A_REDUCTASE"/>
    <property type="match status" value="1"/>
</dbReference>
<dbReference type="PANTHER" id="PTHR10556">
    <property type="entry name" value="3-OXO-5-ALPHA-STEROID 4-DEHYDROGENASE"/>
    <property type="match status" value="1"/>
</dbReference>
<feature type="transmembrane region" description="Helical" evidence="6">
    <location>
        <begin position="6"/>
        <end position="26"/>
    </location>
</feature>
<evidence type="ECO:0000256" key="6">
    <source>
        <dbReference type="SAM" id="Phobius"/>
    </source>
</evidence>
<keyword evidence="4 6" id="KW-1133">Transmembrane helix</keyword>
<feature type="transmembrane region" description="Helical" evidence="6">
    <location>
        <begin position="116"/>
        <end position="134"/>
    </location>
</feature>